<dbReference type="InterPro" id="IPR032471">
    <property type="entry name" value="AGRL2-4_GAIN_subdom_A"/>
</dbReference>
<dbReference type="InterPro" id="IPR036179">
    <property type="entry name" value="Ig-like_dom_sf"/>
</dbReference>
<dbReference type="InterPro" id="IPR050958">
    <property type="entry name" value="Cell_Adh-Cytoskel_Orgn"/>
</dbReference>
<dbReference type="PANTHER" id="PTHR45080">
    <property type="entry name" value="CONTACTIN 5"/>
    <property type="match status" value="1"/>
</dbReference>
<dbReference type="Pfam" id="PF02793">
    <property type="entry name" value="HRM"/>
    <property type="match status" value="1"/>
</dbReference>
<proteinExistence type="predicted"/>
<dbReference type="InterPro" id="IPR013783">
    <property type="entry name" value="Ig-like_fold"/>
</dbReference>
<dbReference type="InterPro" id="IPR003598">
    <property type="entry name" value="Ig_sub2"/>
</dbReference>
<evidence type="ECO:0000259" key="3">
    <source>
        <dbReference type="PROSITE" id="PS50227"/>
    </source>
</evidence>
<dbReference type="Proteomes" id="UP000596742">
    <property type="component" value="Unassembled WGS sequence"/>
</dbReference>
<dbReference type="SUPFAM" id="SSF111418">
    <property type="entry name" value="Hormone receptor domain"/>
    <property type="match status" value="1"/>
</dbReference>
<gene>
    <name evidence="5" type="ORF">MGAL_10B010090</name>
</gene>
<keyword evidence="6" id="KW-1185">Reference proteome</keyword>
<dbReference type="InterPro" id="IPR001879">
    <property type="entry name" value="GPCR_2_extracellular_dom"/>
</dbReference>
<dbReference type="SMART" id="SM00008">
    <property type="entry name" value="HormR"/>
    <property type="match status" value="1"/>
</dbReference>
<dbReference type="InterPro" id="IPR013106">
    <property type="entry name" value="Ig_V-set"/>
</dbReference>
<dbReference type="CDD" id="cd00099">
    <property type="entry name" value="IgV"/>
    <property type="match status" value="1"/>
</dbReference>
<dbReference type="Gene3D" id="4.10.1240.10">
    <property type="entry name" value="GPCR, family 2, extracellular hormone receptor domain"/>
    <property type="match status" value="1"/>
</dbReference>
<dbReference type="GO" id="GO:0004930">
    <property type="term" value="F:G protein-coupled receptor activity"/>
    <property type="evidence" value="ECO:0007669"/>
    <property type="project" value="InterPro"/>
</dbReference>
<dbReference type="SUPFAM" id="SSF48726">
    <property type="entry name" value="Immunoglobulin"/>
    <property type="match status" value="5"/>
</dbReference>
<keyword evidence="2" id="KW-1015">Disulfide bond</keyword>
<reference evidence="5" key="1">
    <citation type="submission" date="2018-11" db="EMBL/GenBank/DDBJ databases">
        <authorList>
            <person name="Alioto T."/>
            <person name="Alioto T."/>
        </authorList>
    </citation>
    <scope>NUCLEOTIDE SEQUENCE</scope>
</reference>
<protein>
    <recommendedName>
        <fullName evidence="7">HMCN</fullName>
    </recommendedName>
</protein>
<evidence type="ECO:0008006" key="7">
    <source>
        <dbReference type="Google" id="ProtNLM"/>
    </source>
</evidence>
<dbReference type="Gene3D" id="2.60.40.10">
    <property type="entry name" value="Immunoglobulins"/>
    <property type="match status" value="5"/>
</dbReference>
<feature type="domain" description="Ig-like" evidence="4">
    <location>
        <begin position="5"/>
        <end position="104"/>
    </location>
</feature>
<dbReference type="InterPro" id="IPR013098">
    <property type="entry name" value="Ig_I-set"/>
</dbReference>
<dbReference type="Pfam" id="PF16489">
    <property type="entry name" value="GAIN"/>
    <property type="match status" value="1"/>
</dbReference>
<dbReference type="SMART" id="SM00408">
    <property type="entry name" value="IGc2"/>
    <property type="match status" value="5"/>
</dbReference>
<dbReference type="Pfam" id="PF13927">
    <property type="entry name" value="Ig_3"/>
    <property type="match status" value="4"/>
</dbReference>
<dbReference type="GO" id="GO:0007156">
    <property type="term" value="P:homophilic cell adhesion via plasma membrane adhesion molecules"/>
    <property type="evidence" value="ECO:0007669"/>
    <property type="project" value="TreeGrafter"/>
</dbReference>
<dbReference type="PROSITE" id="PS50227">
    <property type="entry name" value="G_PROTEIN_RECEP_F2_3"/>
    <property type="match status" value="1"/>
</dbReference>
<evidence type="ECO:0000256" key="2">
    <source>
        <dbReference type="ARBA" id="ARBA00023157"/>
    </source>
</evidence>
<feature type="domain" description="Ig-like" evidence="4">
    <location>
        <begin position="109"/>
        <end position="200"/>
    </location>
</feature>
<dbReference type="PANTHER" id="PTHR45080:SF8">
    <property type="entry name" value="IG-LIKE DOMAIN-CONTAINING PROTEIN"/>
    <property type="match status" value="1"/>
</dbReference>
<evidence type="ECO:0000313" key="5">
    <source>
        <dbReference type="EMBL" id="VDI52918.1"/>
    </source>
</evidence>
<dbReference type="SMART" id="SM00409">
    <property type="entry name" value="IG"/>
    <property type="match status" value="5"/>
</dbReference>
<dbReference type="AlphaFoldDB" id="A0A8B6FQX0"/>
<accession>A0A8B6FQX0</accession>
<dbReference type="Gene3D" id="1.25.40.610">
    <property type="match status" value="1"/>
</dbReference>
<feature type="domain" description="G-protein coupled receptors family 2 profile 1" evidence="3">
    <location>
        <begin position="525"/>
        <end position="579"/>
    </location>
</feature>
<feature type="domain" description="Ig-like" evidence="4">
    <location>
        <begin position="207"/>
        <end position="301"/>
    </location>
</feature>
<dbReference type="OrthoDB" id="5985519at2759"/>
<comment type="caution">
    <text evidence="5">The sequence shown here is derived from an EMBL/GenBank/DDBJ whole genome shotgun (WGS) entry which is preliminary data.</text>
</comment>
<evidence type="ECO:0000259" key="4">
    <source>
        <dbReference type="PROSITE" id="PS50835"/>
    </source>
</evidence>
<dbReference type="GO" id="GO:0005886">
    <property type="term" value="C:plasma membrane"/>
    <property type="evidence" value="ECO:0007669"/>
    <property type="project" value="TreeGrafter"/>
</dbReference>
<organism evidence="5 6">
    <name type="scientific">Mytilus galloprovincialis</name>
    <name type="common">Mediterranean mussel</name>
    <dbReference type="NCBI Taxonomy" id="29158"/>
    <lineage>
        <taxon>Eukaryota</taxon>
        <taxon>Metazoa</taxon>
        <taxon>Spiralia</taxon>
        <taxon>Lophotrochozoa</taxon>
        <taxon>Mollusca</taxon>
        <taxon>Bivalvia</taxon>
        <taxon>Autobranchia</taxon>
        <taxon>Pteriomorphia</taxon>
        <taxon>Mytilida</taxon>
        <taxon>Mytiloidea</taxon>
        <taxon>Mytilidae</taxon>
        <taxon>Mytilinae</taxon>
        <taxon>Mytilus</taxon>
    </lineage>
</organism>
<feature type="domain" description="Ig-like" evidence="4">
    <location>
        <begin position="410"/>
        <end position="505"/>
    </location>
</feature>
<dbReference type="SMART" id="SM00406">
    <property type="entry name" value="IGv"/>
    <property type="match status" value="3"/>
</dbReference>
<dbReference type="PRINTS" id="PR01832">
    <property type="entry name" value="VEGFRECEPTOR"/>
</dbReference>
<dbReference type="Pfam" id="PF07679">
    <property type="entry name" value="I-set"/>
    <property type="match status" value="1"/>
</dbReference>
<feature type="domain" description="Ig-like" evidence="4">
    <location>
        <begin position="307"/>
        <end position="405"/>
    </location>
</feature>
<evidence type="ECO:0000313" key="6">
    <source>
        <dbReference type="Proteomes" id="UP000596742"/>
    </source>
</evidence>
<evidence type="ECO:0000256" key="1">
    <source>
        <dbReference type="ARBA" id="ARBA00022729"/>
    </source>
</evidence>
<dbReference type="PROSITE" id="PS50835">
    <property type="entry name" value="IG_LIKE"/>
    <property type="match status" value="5"/>
</dbReference>
<dbReference type="InterPro" id="IPR003599">
    <property type="entry name" value="Ig_sub"/>
</dbReference>
<dbReference type="InterPro" id="IPR007110">
    <property type="entry name" value="Ig-like_dom"/>
</dbReference>
<sequence length="747" mass="81506">MSGTPEVSIPQSTYSVTYGQNITIPCTIIGAIPAHFRVTWFYANKINFFFVSIVNVGDHTKYSGGTLNTPALTILNTNKEDAGFYTCVAENQVDSAHSNETLLNVLAEPIAIHANNTQYYPIQNTTITLHCDVTQGTAFKIQWYKDISVLNVNSNLRLSGGDVATESLTIVNVQRSDEGIYICQATDAVYDTIVNTDTIHVNLAGLPVVEIYPTNYTATYGNQVEINCYIVSSPAVTSVFWQRSSNNHILRIDRGDSGYQGSAPKSPSLTINIATTSDAGEYTCHATNDIGTNISNTGIVTITGGLLSISVSPRTSDVLQGDSVKINCTVTGTPPLTNITWLFTAADRTLQSVFSTTDNNKYTVGTTQDPYLIIRNFQLGDSGTYVCRATNLAGSTSSNPGSNLTYISIPSISVEPSQFTATVGDVSFQIQCTVTASPEAIAWYWTFQPVDGIVQTIPQGSNNQQYTIESSGIKPHLTIKNIAFEEAGLYTCYATNAAGASDSASNRPGNSHLNLTVTGDGKNICEEHMDRFNTKWGKALEKTLVSVPCTGEYNGSVSRYCGDGGNWDDPDYSQCILKSIEYLQNQSSKLLYGESVDTIILLESLENHTKGSNRLRSGDLVASSDLLNDIAVYVTYHVDKLSVDQLESFISICNDLLDERNHQSWEELKNEENTVTRVLKAVSAYNSIFYEMIHGEFTISLKKKNIVIELGKTRSFEITVPGCSQTSDWLGNLATEIKLKKNKNSGI</sequence>
<dbReference type="EMBL" id="UYJE01007246">
    <property type="protein sequence ID" value="VDI52918.1"/>
    <property type="molecule type" value="Genomic_DNA"/>
</dbReference>
<keyword evidence="1" id="KW-0732">Signal</keyword>
<name>A0A8B6FQX0_MYTGA</name>
<dbReference type="InterPro" id="IPR036445">
    <property type="entry name" value="GPCR_2_extracell_dom_sf"/>
</dbReference>
<dbReference type="CDD" id="cd00096">
    <property type="entry name" value="Ig"/>
    <property type="match status" value="1"/>
</dbReference>